<gene>
    <name evidence="3" type="ORF">F2Y13_04230</name>
</gene>
<accession>A0A5B3GD85</accession>
<feature type="transmembrane region" description="Helical" evidence="1">
    <location>
        <begin position="32"/>
        <end position="49"/>
    </location>
</feature>
<feature type="transmembrane region" description="Helical" evidence="1">
    <location>
        <begin position="61"/>
        <end position="86"/>
    </location>
</feature>
<keyword evidence="1" id="KW-0472">Membrane</keyword>
<dbReference type="PANTHER" id="PTHR37299">
    <property type="entry name" value="TRANSCRIPTIONAL REGULATOR-RELATED"/>
    <property type="match status" value="1"/>
</dbReference>
<reference evidence="3 4" key="1">
    <citation type="journal article" date="2019" name="Nat. Med.">
        <title>A library of human gut bacterial isolates paired with longitudinal multiomics data enables mechanistic microbiome research.</title>
        <authorList>
            <person name="Poyet M."/>
            <person name="Groussin M."/>
            <person name="Gibbons S.M."/>
            <person name="Avila-Pacheco J."/>
            <person name="Jiang X."/>
            <person name="Kearney S.M."/>
            <person name="Perrotta A.R."/>
            <person name="Berdy B."/>
            <person name="Zhao S."/>
            <person name="Lieberman T.D."/>
            <person name="Swanson P.K."/>
            <person name="Smith M."/>
            <person name="Roesemann S."/>
            <person name="Alexander J.E."/>
            <person name="Rich S.A."/>
            <person name="Livny J."/>
            <person name="Vlamakis H."/>
            <person name="Clish C."/>
            <person name="Bullock K."/>
            <person name="Deik A."/>
            <person name="Scott J."/>
            <person name="Pierce K.A."/>
            <person name="Xavier R.J."/>
            <person name="Alm E.J."/>
        </authorList>
    </citation>
    <scope>NUCLEOTIDE SEQUENCE [LARGE SCALE GENOMIC DNA]</scope>
    <source>
        <strain evidence="3 4">BIOML-A2</strain>
    </source>
</reference>
<name>A0A5B3GD85_9BACT</name>
<evidence type="ECO:0000256" key="1">
    <source>
        <dbReference type="SAM" id="Phobius"/>
    </source>
</evidence>
<keyword evidence="1" id="KW-1133">Transmembrane helix</keyword>
<dbReference type="SMART" id="SM00850">
    <property type="entry name" value="LytTR"/>
    <property type="match status" value="1"/>
</dbReference>
<evidence type="ECO:0000313" key="3">
    <source>
        <dbReference type="EMBL" id="KAA2371162.1"/>
    </source>
</evidence>
<dbReference type="GO" id="GO:0000156">
    <property type="term" value="F:phosphorelay response regulator activity"/>
    <property type="evidence" value="ECO:0007669"/>
    <property type="project" value="InterPro"/>
</dbReference>
<dbReference type="Proteomes" id="UP000323567">
    <property type="component" value="Unassembled WGS sequence"/>
</dbReference>
<evidence type="ECO:0000313" key="4">
    <source>
        <dbReference type="Proteomes" id="UP000323567"/>
    </source>
</evidence>
<proteinExistence type="predicted"/>
<comment type="caution">
    <text evidence="3">The sequence shown here is derived from an EMBL/GenBank/DDBJ whole genome shotgun (WGS) entry which is preliminary data.</text>
</comment>
<evidence type="ECO:0000259" key="2">
    <source>
        <dbReference type="PROSITE" id="PS50930"/>
    </source>
</evidence>
<organism evidence="3 4">
    <name type="scientific">Alistipes shahii</name>
    <dbReference type="NCBI Taxonomy" id="328814"/>
    <lineage>
        <taxon>Bacteria</taxon>
        <taxon>Pseudomonadati</taxon>
        <taxon>Bacteroidota</taxon>
        <taxon>Bacteroidia</taxon>
        <taxon>Bacteroidales</taxon>
        <taxon>Rikenellaceae</taxon>
        <taxon>Alistipes</taxon>
    </lineage>
</organism>
<dbReference type="InterPro" id="IPR007492">
    <property type="entry name" value="LytTR_DNA-bd_dom"/>
</dbReference>
<dbReference type="InterPro" id="IPR046947">
    <property type="entry name" value="LytR-like"/>
</dbReference>
<dbReference type="EMBL" id="VVXK01000004">
    <property type="protein sequence ID" value="KAA2371162.1"/>
    <property type="molecule type" value="Genomic_DNA"/>
</dbReference>
<dbReference type="RefSeq" id="WP_149887071.1">
    <property type="nucleotide sequence ID" value="NZ_AP031448.1"/>
</dbReference>
<dbReference type="PROSITE" id="PS50930">
    <property type="entry name" value="HTH_LYTTR"/>
    <property type="match status" value="1"/>
</dbReference>
<dbReference type="GO" id="GO:0003677">
    <property type="term" value="F:DNA binding"/>
    <property type="evidence" value="ECO:0007669"/>
    <property type="project" value="InterPro"/>
</dbReference>
<dbReference type="PANTHER" id="PTHR37299:SF1">
    <property type="entry name" value="STAGE 0 SPORULATION PROTEIN A HOMOLOG"/>
    <property type="match status" value="1"/>
</dbReference>
<feature type="transmembrane region" description="Helical" evidence="1">
    <location>
        <begin position="7"/>
        <end position="26"/>
    </location>
</feature>
<dbReference type="Gene3D" id="2.40.50.1020">
    <property type="entry name" value="LytTr DNA-binding domain"/>
    <property type="match status" value="1"/>
</dbReference>
<protein>
    <submittedName>
        <fullName evidence="3">LytTR family transcriptional regulator</fullName>
    </submittedName>
</protein>
<dbReference type="Pfam" id="PF04397">
    <property type="entry name" value="LytTR"/>
    <property type="match status" value="1"/>
</dbReference>
<feature type="domain" description="HTH LytTR-type" evidence="2">
    <location>
        <begin position="132"/>
        <end position="230"/>
    </location>
</feature>
<keyword evidence="1" id="KW-0812">Transmembrane</keyword>
<feature type="transmembrane region" description="Helical" evidence="1">
    <location>
        <begin position="98"/>
        <end position="118"/>
    </location>
</feature>
<dbReference type="AlphaFoldDB" id="A0A5B3GD85"/>
<sequence>MKQFLPVVWWLTATLVIAFVLVGLGYLFADALLLGVLFLPGMLTARYFVPQLSFENRRQGILDTVYLALAILGIEYLSLMLGHAVVLGAGEGGMPGLLLNPPFILLVLTALIAPEIALEKHLERRCPYARSISFVSDRRKITLDPAEISYVESNDSEVWIHTAGNVAYRTKTRISQWETQLDSRFLRIHRSFIVNTARIDRCCPAHVEIGGMTIEISRKYREAARRRLTEQAANA</sequence>